<sequence length="184" mass="19861">MSHESTPQTLYAGRHITMFGRHGWEFVSRNTRRPAVGIVAITDDERVVLVEQFRPPVGRKVVELPAGLAGDISGQEGESLLLAAQRELLEETGYAASRWTELGVGYSSPGLTDESIVLFLAEGLQKVEAGGGDGTESITIHEPPLANVAEWLAAHGAAVDLKLWAGVFAAQEARQARGNQYKQK</sequence>
<evidence type="ECO:0000256" key="2">
    <source>
        <dbReference type="ARBA" id="ARBA00001946"/>
    </source>
</evidence>
<reference evidence="10" key="1">
    <citation type="submission" date="2019-10" db="EMBL/GenBank/DDBJ databases">
        <title>Lacipirellula parvula gen. nov., sp. nov., representing a lineage of planctomycetes widespread in freshwater anoxic habitats, and description of the family Lacipirellulaceae.</title>
        <authorList>
            <person name="Dedysh S.N."/>
            <person name="Kulichevskaya I.S."/>
            <person name="Beletsky A.V."/>
            <person name="Rakitin A.L."/>
            <person name="Mardanov A.V."/>
            <person name="Ivanova A.A."/>
            <person name="Saltykova V.X."/>
            <person name="Rijpstra W.I.C."/>
            <person name="Sinninghe Damste J.S."/>
            <person name="Ravin N.V."/>
        </authorList>
    </citation>
    <scope>NUCLEOTIDE SEQUENCE [LARGE SCALE GENOMIC DNA]</scope>
    <source>
        <strain evidence="10">PX69</strain>
    </source>
</reference>
<keyword evidence="10" id="KW-1185">Reference proteome</keyword>
<evidence type="ECO:0000256" key="4">
    <source>
        <dbReference type="ARBA" id="ARBA00016377"/>
    </source>
</evidence>
<gene>
    <name evidence="9" type="ORF">PLANPX_5224</name>
</gene>
<feature type="domain" description="Nudix hydrolase" evidence="8">
    <location>
        <begin position="31"/>
        <end position="165"/>
    </location>
</feature>
<evidence type="ECO:0000256" key="7">
    <source>
        <dbReference type="ARBA" id="ARBA00032272"/>
    </source>
</evidence>
<dbReference type="PANTHER" id="PTHR11839:SF18">
    <property type="entry name" value="NUDIX HYDROLASE DOMAIN-CONTAINING PROTEIN"/>
    <property type="match status" value="1"/>
</dbReference>
<dbReference type="GO" id="GO:0016787">
    <property type="term" value="F:hydrolase activity"/>
    <property type="evidence" value="ECO:0007669"/>
    <property type="project" value="UniProtKB-KW"/>
</dbReference>
<dbReference type="Gene3D" id="3.90.79.10">
    <property type="entry name" value="Nucleoside Triphosphate Pyrophosphohydrolase"/>
    <property type="match status" value="1"/>
</dbReference>
<evidence type="ECO:0000256" key="5">
    <source>
        <dbReference type="ARBA" id="ARBA00022801"/>
    </source>
</evidence>
<evidence type="ECO:0000259" key="8">
    <source>
        <dbReference type="PROSITE" id="PS51462"/>
    </source>
</evidence>
<dbReference type="RefSeq" id="WP_152100955.1">
    <property type="nucleotide sequence ID" value="NZ_AP021861.1"/>
</dbReference>
<dbReference type="Pfam" id="PF00293">
    <property type="entry name" value="NUDIX"/>
    <property type="match status" value="1"/>
</dbReference>
<dbReference type="InterPro" id="IPR000086">
    <property type="entry name" value="NUDIX_hydrolase_dom"/>
</dbReference>
<proteinExistence type="inferred from homology"/>
<dbReference type="GO" id="GO:0019693">
    <property type="term" value="P:ribose phosphate metabolic process"/>
    <property type="evidence" value="ECO:0007669"/>
    <property type="project" value="TreeGrafter"/>
</dbReference>
<evidence type="ECO:0000313" key="9">
    <source>
        <dbReference type="EMBL" id="BBO35612.1"/>
    </source>
</evidence>
<dbReference type="KEGG" id="lpav:PLANPX_5224"/>
<dbReference type="SUPFAM" id="SSF55811">
    <property type="entry name" value="Nudix"/>
    <property type="match status" value="1"/>
</dbReference>
<accession>A0A5K7XHT9</accession>
<comment type="similarity">
    <text evidence="3">Belongs to the Nudix hydrolase family. NudK subfamily.</text>
</comment>
<dbReference type="GO" id="GO:0005829">
    <property type="term" value="C:cytosol"/>
    <property type="evidence" value="ECO:0007669"/>
    <property type="project" value="TreeGrafter"/>
</dbReference>
<dbReference type="CDD" id="cd03424">
    <property type="entry name" value="NUDIX_ADPRase_Nudt5_UGPPase_Nudt14"/>
    <property type="match status" value="1"/>
</dbReference>
<dbReference type="AlphaFoldDB" id="A0A5K7XHT9"/>
<evidence type="ECO:0000256" key="1">
    <source>
        <dbReference type="ARBA" id="ARBA00000847"/>
    </source>
</evidence>
<evidence type="ECO:0000256" key="3">
    <source>
        <dbReference type="ARBA" id="ARBA00007275"/>
    </source>
</evidence>
<dbReference type="EMBL" id="AP021861">
    <property type="protein sequence ID" value="BBO35612.1"/>
    <property type="molecule type" value="Genomic_DNA"/>
</dbReference>
<keyword evidence="5 9" id="KW-0378">Hydrolase</keyword>
<dbReference type="PANTHER" id="PTHR11839">
    <property type="entry name" value="UDP/ADP-SUGAR PYROPHOSPHATASE"/>
    <property type="match status" value="1"/>
</dbReference>
<dbReference type="GO" id="GO:0006753">
    <property type="term" value="P:nucleoside phosphate metabolic process"/>
    <property type="evidence" value="ECO:0007669"/>
    <property type="project" value="TreeGrafter"/>
</dbReference>
<protein>
    <recommendedName>
        <fullName evidence="4">GDP-mannose pyrophosphatase</fullName>
    </recommendedName>
    <alternativeName>
        <fullName evidence="6">GDP-mannose hydrolase</fullName>
    </alternativeName>
    <alternativeName>
        <fullName evidence="7">GDPMK</fullName>
    </alternativeName>
</protein>
<name>A0A5K7XHT9_9BACT</name>
<dbReference type="PROSITE" id="PS51462">
    <property type="entry name" value="NUDIX"/>
    <property type="match status" value="1"/>
</dbReference>
<organism evidence="9 10">
    <name type="scientific">Lacipirellula parvula</name>
    <dbReference type="NCBI Taxonomy" id="2650471"/>
    <lineage>
        <taxon>Bacteria</taxon>
        <taxon>Pseudomonadati</taxon>
        <taxon>Planctomycetota</taxon>
        <taxon>Planctomycetia</taxon>
        <taxon>Pirellulales</taxon>
        <taxon>Lacipirellulaceae</taxon>
        <taxon>Lacipirellula</taxon>
    </lineage>
</organism>
<dbReference type="Proteomes" id="UP000326837">
    <property type="component" value="Chromosome"/>
</dbReference>
<evidence type="ECO:0000256" key="6">
    <source>
        <dbReference type="ARBA" id="ARBA00032162"/>
    </source>
</evidence>
<evidence type="ECO:0000313" key="10">
    <source>
        <dbReference type="Proteomes" id="UP000326837"/>
    </source>
</evidence>
<comment type="cofactor">
    <cofactor evidence="2">
        <name>Mg(2+)</name>
        <dbReference type="ChEBI" id="CHEBI:18420"/>
    </cofactor>
</comment>
<dbReference type="InterPro" id="IPR015797">
    <property type="entry name" value="NUDIX_hydrolase-like_dom_sf"/>
</dbReference>
<comment type="catalytic activity">
    <reaction evidence="1">
        <text>GDP-alpha-D-mannose + H2O = alpha-D-mannose 1-phosphate + GMP + 2 H(+)</text>
        <dbReference type="Rhea" id="RHEA:27978"/>
        <dbReference type="ChEBI" id="CHEBI:15377"/>
        <dbReference type="ChEBI" id="CHEBI:15378"/>
        <dbReference type="ChEBI" id="CHEBI:57527"/>
        <dbReference type="ChEBI" id="CHEBI:58115"/>
        <dbReference type="ChEBI" id="CHEBI:58409"/>
    </reaction>
</comment>